<feature type="domain" description="FecR protein" evidence="3">
    <location>
        <begin position="117"/>
        <end position="213"/>
    </location>
</feature>
<evidence type="ECO:0000313" key="5">
    <source>
        <dbReference type="Proteomes" id="UP000238701"/>
    </source>
</evidence>
<gene>
    <name evidence="4" type="ORF">SBA1_480020</name>
</gene>
<dbReference type="Proteomes" id="UP000238701">
    <property type="component" value="Unassembled WGS sequence"/>
</dbReference>
<dbReference type="OrthoDB" id="5485224at2"/>
<name>A0A2U3KU76_9BACT</name>
<evidence type="ECO:0000256" key="1">
    <source>
        <dbReference type="SAM" id="MobiDB-lite"/>
    </source>
</evidence>
<reference evidence="5" key="1">
    <citation type="submission" date="2018-02" db="EMBL/GenBank/DDBJ databases">
        <authorList>
            <person name="Hausmann B."/>
        </authorList>
    </citation>
    <scope>NUCLEOTIDE SEQUENCE [LARGE SCALE GENOMIC DNA]</scope>
    <source>
        <strain evidence="5">Peat soil MAG SbA1</strain>
    </source>
</reference>
<dbReference type="InterPro" id="IPR006860">
    <property type="entry name" value="FecR"/>
</dbReference>
<dbReference type="AlphaFoldDB" id="A0A2U3KU76"/>
<feature type="chain" id="PRO_5015688523" description="FecR protein domain-containing protein" evidence="2">
    <location>
        <begin position="27"/>
        <end position="776"/>
    </location>
</feature>
<accession>A0A2U3KU76</accession>
<evidence type="ECO:0000256" key="2">
    <source>
        <dbReference type="SAM" id="SignalP"/>
    </source>
</evidence>
<feature type="region of interest" description="Disordered" evidence="1">
    <location>
        <begin position="28"/>
        <end position="79"/>
    </location>
</feature>
<keyword evidence="2" id="KW-0732">Signal</keyword>
<feature type="compositionally biased region" description="Gly residues" evidence="1">
    <location>
        <begin position="740"/>
        <end position="776"/>
    </location>
</feature>
<dbReference type="InterPro" id="IPR046535">
    <property type="entry name" value="DUF6600"/>
</dbReference>
<organism evidence="4 5">
    <name type="scientific">Candidatus Sulfotelmatobacter kueseliae</name>
    <dbReference type="NCBI Taxonomy" id="2042962"/>
    <lineage>
        <taxon>Bacteria</taxon>
        <taxon>Pseudomonadati</taxon>
        <taxon>Acidobacteriota</taxon>
        <taxon>Terriglobia</taxon>
        <taxon>Terriglobales</taxon>
        <taxon>Candidatus Korobacteraceae</taxon>
        <taxon>Candidatus Sulfotelmatobacter</taxon>
    </lineage>
</organism>
<proteinExistence type="predicted"/>
<feature type="region of interest" description="Disordered" evidence="1">
    <location>
        <begin position="545"/>
        <end position="776"/>
    </location>
</feature>
<feature type="compositionally biased region" description="Low complexity" evidence="1">
    <location>
        <begin position="587"/>
        <end position="604"/>
    </location>
</feature>
<dbReference type="PANTHER" id="PTHR38731">
    <property type="entry name" value="LIPL45-RELATED LIPOPROTEIN-RELATED"/>
    <property type="match status" value="1"/>
</dbReference>
<feature type="signal peptide" evidence="2">
    <location>
        <begin position="1"/>
        <end position="26"/>
    </location>
</feature>
<feature type="compositionally biased region" description="Polar residues" evidence="1">
    <location>
        <begin position="668"/>
        <end position="681"/>
    </location>
</feature>
<evidence type="ECO:0000259" key="3">
    <source>
        <dbReference type="Pfam" id="PF04773"/>
    </source>
</evidence>
<feature type="compositionally biased region" description="Polar residues" evidence="1">
    <location>
        <begin position="561"/>
        <end position="571"/>
    </location>
</feature>
<dbReference type="PANTHER" id="PTHR38731:SF3">
    <property type="entry name" value="BLL6125 PROTEIN"/>
    <property type="match status" value="1"/>
</dbReference>
<dbReference type="Pfam" id="PF04773">
    <property type="entry name" value="FecR"/>
    <property type="match status" value="1"/>
</dbReference>
<feature type="compositionally biased region" description="Low complexity" evidence="1">
    <location>
        <begin position="648"/>
        <end position="667"/>
    </location>
</feature>
<feature type="compositionally biased region" description="Pro residues" evidence="1">
    <location>
        <begin position="51"/>
        <end position="62"/>
    </location>
</feature>
<sequence>MKNRLLAGLAVLALMLAGALCLSVHAQTTDEGPAPSDQPSAPMEVGQPQPSAQPPQTPPSDQQPPEAQPGGPSGEEPAKTDLGVARISLIHGDVSTQRGDSGDWSAATLNQPVMGGDKVSTGDNARAELQLDFANTLRLGANTKANIATFTQKDIQIQLSQGIASYSVSKDSEAEPEIDTPNVSVHPAHHDGVFRIEVRPDGDTLVIVRKGEAQIATPQGSTEVRSGQMATVRGTTDSAQYKISDAPDPDDWDRWNADRDHMIRDAQSWRHTNHYYTGAQDLDAYGRWQNVPDYGDVWVPNESDDWAPYRNGNWTYEPYYGWTWVGYEPWGWAPYHYGRWFWYGNSWAWWPGPAWGWYRPFWAPAYVSFWGGGFGFGFGWGWGGWGGFGWLPIGPCDWFHPWWGGYRGRFGAVGFRGGFDRFGGFAPLHGGTRFSNVNNIHNEHIARGMSTVSAGHFGAGRMSPLAATREQINGARMMAGNLPVVPSRASLSASGRAAAPSTVRNSGSERFFGSVHNNVAHPESFQQQTAGLRQSMQQNHVSAISAGGRMSGGESGFGRSNTTAGTMQKPSAGTGGFQGGREMNNPSRSAGNAASSTANGNRGAFRTFTPPNNSNARPEGGSGSEPRGANQSSPAGNRDGFRPFTPPSGSGASRGESGISSERGSGSYWNRTGLSPQTHYNGSVYGGSERGYSRPQLDMRQPIVRSPSYGGYSRGYGGRSTSPGGSRGSSSGGSHPSGGHSSGGGGGHASGGGGGHSSGGGGGHAGGGGHGGGGHR</sequence>
<dbReference type="Gene3D" id="2.60.120.1440">
    <property type="match status" value="1"/>
</dbReference>
<evidence type="ECO:0000313" key="4">
    <source>
        <dbReference type="EMBL" id="SPF43150.1"/>
    </source>
</evidence>
<dbReference type="EMBL" id="OMOD01000142">
    <property type="protein sequence ID" value="SPF43150.1"/>
    <property type="molecule type" value="Genomic_DNA"/>
</dbReference>
<dbReference type="Pfam" id="PF20245">
    <property type="entry name" value="DUF6600"/>
    <property type="match status" value="1"/>
</dbReference>
<protein>
    <recommendedName>
        <fullName evidence="3">FecR protein domain-containing protein</fullName>
    </recommendedName>
</protein>